<proteinExistence type="predicted"/>
<dbReference type="PANTHER" id="PTHR31973:SF187">
    <property type="entry name" value="MUTATOR TRANSPOSASE MUDRA PROTEIN"/>
    <property type="match status" value="1"/>
</dbReference>
<evidence type="ECO:0008006" key="3">
    <source>
        <dbReference type="Google" id="ProtNLM"/>
    </source>
</evidence>
<dbReference type="Proteomes" id="UP001281410">
    <property type="component" value="Unassembled WGS sequence"/>
</dbReference>
<accession>A0AAD9ZRS7</accession>
<dbReference type="PANTHER" id="PTHR31973">
    <property type="entry name" value="POLYPROTEIN, PUTATIVE-RELATED"/>
    <property type="match status" value="1"/>
</dbReference>
<keyword evidence="2" id="KW-1185">Reference proteome</keyword>
<evidence type="ECO:0000313" key="2">
    <source>
        <dbReference type="Proteomes" id="UP001281410"/>
    </source>
</evidence>
<gene>
    <name evidence="1" type="ORF">Dsin_028292</name>
</gene>
<protein>
    <recommendedName>
        <fullName evidence="3">MULE transposase domain-containing protein</fullName>
    </recommendedName>
</protein>
<reference evidence="1" key="1">
    <citation type="journal article" date="2023" name="Plant J.">
        <title>Genome sequences and population genomics provide insights into the demographic history, inbreeding, and mutation load of two 'living fossil' tree species of Dipteronia.</title>
        <authorList>
            <person name="Feng Y."/>
            <person name="Comes H.P."/>
            <person name="Chen J."/>
            <person name="Zhu S."/>
            <person name="Lu R."/>
            <person name="Zhang X."/>
            <person name="Li P."/>
            <person name="Qiu J."/>
            <person name="Olsen K.M."/>
            <person name="Qiu Y."/>
        </authorList>
    </citation>
    <scope>NUCLEOTIDE SEQUENCE</scope>
    <source>
        <strain evidence="1">NBL</strain>
    </source>
</reference>
<dbReference type="AlphaFoldDB" id="A0AAD9ZRS7"/>
<dbReference type="EMBL" id="JANJYJ010000009">
    <property type="protein sequence ID" value="KAK3188731.1"/>
    <property type="molecule type" value="Genomic_DNA"/>
</dbReference>
<name>A0AAD9ZRS7_9ROSI</name>
<evidence type="ECO:0000313" key="1">
    <source>
        <dbReference type="EMBL" id="KAK3188731.1"/>
    </source>
</evidence>
<sequence length="271" mass="31819">MTDRQKGIIPAFTEVWHNYNSRFCGRHILQNMMSRFKVDYLTKQFWPVANSSNLQEFLEAMEAIMATSEAAYPYLIRIPLESWTVHTFDTICKTNHNTNNVVEAFNSWLNKFHALLMLTLMERVRQKFMKRIHDRIPCKHSMACITNTRDNVENYVDNYLKKAAYMKTYSNKIHAIPDENIWPEDQFETVLPPVKRSNVTHPTYNPTIFILIHVAVKVSLGEWTNINWYFGFHQLERGIQFQGMQPITCQLNLSHKGRQVYGSIRLLGNVV</sequence>
<comment type="caution">
    <text evidence="1">The sequence shown here is derived from an EMBL/GenBank/DDBJ whole genome shotgun (WGS) entry which is preliminary data.</text>
</comment>
<organism evidence="1 2">
    <name type="scientific">Dipteronia sinensis</name>
    <dbReference type="NCBI Taxonomy" id="43782"/>
    <lineage>
        <taxon>Eukaryota</taxon>
        <taxon>Viridiplantae</taxon>
        <taxon>Streptophyta</taxon>
        <taxon>Embryophyta</taxon>
        <taxon>Tracheophyta</taxon>
        <taxon>Spermatophyta</taxon>
        <taxon>Magnoliopsida</taxon>
        <taxon>eudicotyledons</taxon>
        <taxon>Gunneridae</taxon>
        <taxon>Pentapetalae</taxon>
        <taxon>rosids</taxon>
        <taxon>malvids</taxon>
        <taxon>Sapindales</taxon>
        <taxon>Sapindaceae</taxon>
        <taxon>Hippocastanoideae</taxon>
        <taxon>Acereae</taxon>
        <taxon>Dipteronia</taxon>
    </lineage>
</organism>